<feature type="compositionally biased region" description="Basic and acidic residues" evidence="5">
    <location>
        <begin position="745"/>
        <end position="756"/>
    </location>
</feature>
<dbReference type="Ensembl" id="ENSELUT00000026820.3">
    <property type="protein sequence ID" value="ENSELUP00000037359.3"/>
    <property type="gene ID" value="ENSELUG00000000633.3"/>
</dbReference>
<dbReference type="AlphaFoldDB" id="A0A3P9A9Q6"/>
<evidence type="ECO:0000256" key="2">
    <source>
        <dbReference type="ARBA" id="ARBA00022553"/>
    </source>
</evidence>
<evidence type="ECO:0000256" key="4">
    <source>
        <dbReference type="SAM" id="Coils"/>
    </source>
</evidence>
<proteinExistence type="predicted"/>
<reference evidence="7" key="4">
    <citation type="submission" date="2025-09" db="UniProtKB">
        <authorList>
            <consortium name="Ensembl"/>
        </authorList>
    </citation>
    <scope>IDENTIFICATION</scope>
</reference>
<feature type="compositionally biased region" description="Pro residues" evidence="5">
    <location>
        <begin position="58"/>
        <end position="67"/>
    </location>
</feature>
<feature type="region of interest" description="Disordered" evidence="5">
    <location>
        <begin position="95"/>
        <end position="130"/>
    </location>
</feature>
<dbReference type="SUPFAM" id="SSF111347">
    <property type="entry name" value="Rap/Ran-GAP"/>
    <property type="match status" value="1"/>
</dbReference>
<feature type="compositionally biased region" description="Pro residues" evidence="5">
    <location>
        <begin position="17"/>
        <end position="26"/>
    </location>
</feature>
<dbReference type="Pfam" id="PF02145">
    <property type="entry name" value="Rap_GAP"/>
    <property type="match status" value="1"/>
</dbReference>
<dbReference type="SUPFAM" id="SSF50156">
    <property type="entry name" value="PDZ domain-like"/>
    <property type="match status" value="1"/>
</dbReference>
<dbReference type="OMA" id="FRTTEQM"/>
<dbReference type="Bgee" id="ENSELUG00000000633">
    <property type="expression patterns" value="Expressed in head kidney and 13 other cell types or tissues"/>
</dbReference>
<dbReference type="GO" id="GO:0005096">
    <property type="term" value="F:GTPase activator activity"/>
    <property type="evidence" value="ECO:0007669"/>
    <property type="project" value="UniProtKB-KW"/>
</dbReference>
<reference evidence="7" key="3">
    <citation type="submission" date="2025-08" db="UniProtKB">
        <authorList>
            <consortium name="Ensembl"/>
        </authorList>
    </citation>
    <scope>IDENTIFICATION</scope>
</reference>
<dbReference type="Gene3D" id="3.40.50.11210">
    <property type="entry name" value="Rap/Ran-GAP"/>
    <property type="match status" value="1"/>
</dbReference>
<feature type="region of interest" description="Disordered" evidence="5">
    <location>
        <begin position="741"/>
        <end position="760"/>
    </location>
</feature>
<keyword evidence="8" id="KW-1185">Reference proteome</keyword>
<feature type="region of interest" description="Disordered" evidence="5">
    <location>
        <begin position="11"/>
        <end position="71"/>
    </location>
</feature>
<reference evidence="8" key="1">
    <citation type="journal article" date="2014" name="PLoS ONE">
        <title>The genome and linkage map of the northern pike (Esox lucius): conserved synteny revealed between the salmonid sister group and the Neoteleostei.</title>
        <authorList>
            <person name="Rondeau E.B."/>
            <person name="Minkley D.R."/>
            <person name="Leong J.S."/>
            <person name="Messmer A.M."/>
            <person name="Jantzen J.R."/>
            <person name="von Schalburg K.R."/>
            <person name="Lemon C."/>
            <person name="Bird N.H."/>
            <person name="Koop B.F."/>
        </authorList>
    </citation>
    <scope>NUCLEOTIDE SEQUENCE</scope>
</reference>
<dbReference type="PROSITE" id="PS50085">
    <property type="entry name" value="RAPGAP"/>
    <property type="match status" value="1"/>
</dbReference>
<dbReference type="FunFam" id="3.40.50.11210:FF:000002">
    <property type="entry name" value="Signal-induced proliferation-associated 1-like protein 1"/>
    <property type="match status" value="1"/>
</dbReference>
<dbReference type="Proteomes" id="UP000265140">
    <property type="component" value="Chromosome 7"/>
</dbReference>
<feature type="coiled-coil region" evidence="4">
    <location>
        <begin position="906"/>
        <end position="954"/>
    </location>
</feature>
<keyword evidence="2" id="KW-0597">Phosphoprotein</keyword>
<evidence type="ECO:0000259" key="6">
    <source>
        <dbReference type="PROSITE" id="PS50085"/>
    </source>
</evidence>
<evidence type="ECO:0000256" key="1">
    <source>
        <dbReference type="ARBA" id="ARBA00022468"/>
    </source>
</evidence>
<feature type="compositionally biased region" description="Acidic residues" evidence="5">
    <location>
        <begin position="111"/>
        <end position="125"/>
    </location>
</feature>
<sequence length="969" mass="108143">MQSDDLFIRKFCRQRPRPPLGTPPEPDGYFRTVSAPMGDTPKPAKPPKPEGLSKKSKPSPPQVPQPGPYDTLGSVTWVRNFAHYDVQSILFDLTQATPSSPSQGGGGGPTEDPEQGQLDEGDGNDNELLLSCPHFRNEMGGEERAGLGRTHGRGGLWLSLRNPNDAVSVLEEPRESHVQQQGKSNYFIEHADLGAHYYRKYFYMKDHQNFFGIDERLGPVAISFRREEKEGSSGAQYNYRIIFRTTELKTLRGSILEESVPSAARHTTPRGLSPKRLLEFIIPELNLHCLRLASTSPKVRDTLLKLDEQGLNFQRKVGVMYCRSGQSSEEDMYNNESSGPAFEEFLDLLGERVNLKGWEKYRAQLDTKTDSTGTQSLYTRYQDYEIMFHVSTMLPYTANNTQQLLRKRHIGNDIVTIVFQEPGALPFTPKAIRSHFQHVFIIVQVDKSCSGQTYYRVAVTRSKDIPLFGPLFPKGARFPSSPAFRDFLLAKAVNAENAAEKAEKFRSMATRTRQEYLKDLAENYVTTTPIDSSTKFPLLSLGGKKKDKLKGAKGAELHSAGALVWAVVASGGNDEDPGGHKLPCLLGVSAESVVLIERYTRRVVFNCCCRDVIGWKAVTDSRAIGGPCLDIFYERGEAVSINVMDSQAEEIREMVQRLELVTRGCEAREVTPLRDGVGQPGFLMSEEGFVTDLQRFGYAESGGLQLGARVVRLCGHALVHLGPEERARLLRTAHKIHITVIPPDENGKPRRSERGRGAGGGLFTTAVTMHVYDNVATKVEPHIYENPGELRDATPDLILAVKPKLPQDEEQVQRHPETDSPEKDMTKTQLSTNHPHPSLLLNLFSLSLSLCLCILSETTDSTEEEWQSIADLASACRSILEALSREGKETAAWDDNDSPGHLEEKVSQLEDMLKRLQDDLQKEKEDKAVLQAEVQSLRQNNQRLQEESQSTVARLIKVTELLCNVNKPC</sequence>
<feature type="region of interest" description="Disordered" evidence="5">
    <location>
        <begin position="804"/>
        <end position="833"/>
    </location>
</feature>
<dbReference type="CDD" id="cd06745">
    <property type="entry name" value="PDZ_SIPA1-like"/>
    <property type="match status" value="1"/>
</dbReference>
<organism evidence="7 8">
    <name type="scientific">Esox lucius</name>
    <name type="common">Northern pike</name>
    <dbReference type="NCBI Taxonomy" id="8010"/>
    <lineage>
        <taxon>Eukaryota</taxon>
        <taxon>Metazoa</taxon>
        <taxon>Chordata</taxon>
        <taxon>Craniata</taxon>
        <taxon>Vertebrata</taxon>
        <taxon>Euteleostomi</taxon>
        <taxon>Actinopterygii</taxon>
        <taxon>Neopterygii</taxon>
        <taxon>Teleostei</taxon>
        <taxon>Protacanthopterygii</taxon>
        <taxon>Esociformes</taxon>
        <taxon>Esocidae</taxon>
        <taxon>Esox</taxon>
    </lineage>
</organism>
<dbReference type="Pfam" id="PF21022">
    <property type="entry name" value="Rap-GAP_dimer"/>
    <property type="match status" value="1"/>
</dbReference>
<dbReference type="InterPro" id="IPR000331">
    <property type="entry name" value="Rap/Ran_GAP_dom"/>
</dbReference>
<dbReference type="InterPro" id="IPR050989">
    <property type="entry name" value="Rap1_Ran_GAP"/>
</dbReference>
<evidence type="ECO:0000313" key="7">
    <source>
        <dbReference type="Ensembl" id="ENSELUP00000037359.3"/>
    </source>
</evidence>
<feature type="compositionally biased region" description="Basic and acidic residues" evidence="5">
    <location>
        <begin position="805"/>
        <end position="826"/>
    </location>
</feature>
<name>A0A3P9A9Q6_ESOLU</name>
<gene>
    <name evidence="7" type="primary">SIPA1</name>
</gene>
<dbReference type="InterPro" id="IPR035974">
    <property type="entry name" value="Rap/Ran-GAP_sf"/>
</dbReference>
<keyword evidence="3 4" id="KW-0175">Coiled coil</keyword>
<keyword evidence="1" id="KW-0343">GTPase activation</keyword>
<reference evidence="7" key="2">
    <citation type="submission" date="2020-02" db="EMBL/GenBank/DDBJ databases">
        <title>Esox lucius (northern pike) genome, fEsoLuc1, primary haplotype.</title>
        <authorList>
            <person name="Myers G."/>
            <person name="Karagic N."/>
            <person name="Meyer A."/>
            <person name="Pippel M."/>
            <person name="Reichard M."/>
            <person name="Winkler S."/>
            <person name="Tracey A."/>
            <person name="Sims Y."/>
            <person name="Howe K."/>
            <person name="Rhie A."/>
            <person name="Formenti G."/>
            <person name="Durbin R."/>
            <person name="Fedrigo O."/>
            <person name="Jarvis E.D."/>
        </authorList>
    </citation>
    <scope>NUCLEOTIDE SEQUENCE [LARGE SCALE GENOMIC DNA]</scope>
</reference>
<feature type="domain" description="Rap-GAP" evidence="6">
    <location>
        <begin position="303"/>
        <end position="520"/>
    </location>
</feature>
<dbReference type="PANTHER" id="PTHR15711:SF64">
    <property type="entry name" value="SIGNAL-INDUCED PROLIFERATION-ASSOCIATED PROTEIN 1 ISOFORM X1"/>
    <property type="match status" value="1"/>
</dbReference>
<dbReference type="InterPro" id="IPR036034">
    <property type="entry name" value="PDZ_sf"/>
</dbReference>
<evidence type="ECO:0000256" key="5">
    <source>
        <dbReference type="SAM" id="MobiDB-lite"/>
    </source>
</evidence>
<dbReference type="PANTHER" id="PTHR15711">
    <property type="entry name" value="RAP GTPASE-ACTIVATING PROTEIN"/>
    <property type="match status" value="1"/>
</dbReference>
<accession>A0A3P9A9Q6</accession>
<dbReference type="InParanoid" id="A0A3P9A9Q6"/>
<dbReference type="GeneTree" id="ENSGT00940000160644"/>
<dbReference type="GO" id="GO:0005737">
    <property type="term" value="C:cytoplasm"/>
    <property type="evidence" value="ECO:0007669"/>
    <property type="project" value="TreeGrafter"/>
</dbReference>
<protein>
    <recommendedName>
        <fullName evidence="6">Rap-GAP domain-containing protein</fullName>
    </recommendedName>
</protein>
<evidence type="ECO:0000313" key="8">
    <source>
        <dbReference type="Proteomes" id="UP000265140"/>
    </source>
</evidence>
<evidence type="ECO:0000256" key="3">
    <source>
        <dbReference type="ARBA" id="ARBA00023054"/>
    </source>
</evidence>
<dbReference type="Gene3D" id="6.10.140.210">
    <property type="match status" value="1"/>
</dbReference>
<dbReference type="GO" id="GO:0051056">
    <property type="term" value="P:regulation of small GTPase mediated signal transduction"/>
    <property type="evidence" value="ECO:0007669"/>
    <property type="project" value="InterPro"/>
</dbReference>